<dbReference type="EMBL" id="JANLCJ010000007">
    <property type="protein sequence ID" value="MCS5735610.1"/>
    <property type="molecule type" value="Genomic_DNA"/>
</dbReference>
<evidence type="ECO:0000256" key="1">
    <source>
        <dbReference type="ARBA" id="ARBA00004651"/>
    </source>
</evidence>
<feature type="transmembrane region" description="Helical" evidence="8">
    <location>
        <begin position="89"/>
        <end position="110"/>
    </location>
</feature>
<keyword evidence="7 8" id="KW-0472">Membrane</keyword>
<protein>
    <submittedName>
        <fullName evidence="10">Glycosyltransferase family 39 protein</fullName>
    </submittedName>
</protein>
<evidence type="ECO:0000313" key="10">
    <source>
        <dbReference type="EMBL" id="MCS5735610.1"/>
    </source>
</evidence>
<feature type="transmembrane region" description="Helical" evidence="8">
    <location>
        <begin position="311"/>
        <end position="330"/>
    </location>
</feature>
<feature type="domain" description="Glycosyltransferase RgtA/B/C/D-like" evidence="9">
    <location>
        <begin position="69"/>
        <end position="227"/>
    </location>
</feature>
<dbReference type="RefSeq" id="WP_259540552.1">
    <property type="nucleotide sequence ID" value="NZ_JANLCJ010000007.1"/>
</dbReference>
<comment type="subcellular location">
    <subcellularLocation>
        <location evidence="1">Cell membrane</location>
        <topology evidence="1">Multi-pass membrane protein</topology>
    </subcellularLocation>
</comment>
<dbReference type="InterPro" id="IPR050297">
    <property type="entry name" value="LipidA_mod_glycosyltrf_83"/>
</dbReference>
<evidence type="ECO:0000256" key="2">
    <source>
        <dbReference type="ARBA" id="ARBA00022475"/>
    </source>
</evidence>
<keyword evidence="4" id="KW-0808">Transferase</keyword>
<evidence type="ECO:0000256" key="3">
    <source>
        <dbReference type="ARBA" id="ARBA00022676"/>
    </source>
</evidence>
<evidence type="ECO:0000256" key="7">
    <source>
        <dbReference type="ARBA" id="ARBA00023136"/>
    </source>
</evidence>
<feature type="transmembrane region" description="Helical" evidence="8">
    <location>
        <begin position="253"/>
        <end position="276"/>
    </location>
</feature>
<evidence type="ECO:0000313" key="11">
    <source>
        <dbReference type="Proteomes" id="UP001165586"/>
    </source>
</evidence>
<keyword evidence="5 8" id="KW-0812">Transmembrane</keyword>
<dbReference type="PANTHER" id="PTHR33908">
    <property type="entry name" value="MANNOSYLTRANSFERASE YKCB-RELATED"/>
    <property type="match status" value="1"/>
</dbReference>
<keyword evidence="2" id="KW-1003">Cell membrane</keyword>
<gene>
    <name evidence="10" type="ORF">N1032_17845</name>
</gene>
<feature type="transmembrane region" description="Helical" evidence="8">
    <location>
        <begin position="31"/>
        <end position="51"/>
    </location>
</feature>
<sequence length="509" mass="53534">MASHTGSVHEISASADRDADGLAPRFARGPVLGAAGALAVVLGALANLYGYHRDELYFRLLPPAWGYVDQPPLTPALARLLSGLTDEPWALRLPAIVCAVASVIVVALITREVGGGRLAQGLAAWGYAFGSFTLAFGHVLLTASIDLLVWPAVVLAVIKAVRRDARWWLVAGAIVGLSTYNKLLIALLLVALAAGLAVVGPRRVLRSAWLYAGVGLIVVIGLPNLVYQWANGWPQLAMGGALSGGNGDEVRVLMWPFLLLLLGPPLVPFWVAGIVAPFRRREWADLRFVPVAFGVLLVLVALAGAQFYYPYGLLVCLYALGCVPVARWAGSSRGRRVLVVAVVALNSAVSSVISLPVVPVGLLGATPIPAINQSTADQVGWPRYVAQVEAVAATVAADAATSPARTAIVTSNYGEAGALDRFGSSALPPVFSGHNALASLGRPADDVDTVIVVGALATEITPLFERCDAVAELDNGDDVDNEEQGEPIAVCRHPLTPWSDLWPRLAHLD</sequence>
<dbReference type="Pfam" id="PF13231">
    <property type="entry name" value="PMT_2"/>
    <property type="match status" value="1"/>
</dbReference>
<dbReference type="InterPro" id="IPR038731">
    <property type="entry name" value="RgtA/B/C-like"/>
</dbReference>
<accession>A0ABT2H6M1</accession>
<keyword evidence="3" id="KW-0328">Glycosyltransferase</keyword>
<evidence type="ECO:0000256" key="4">
    <source>
        <dbReference type="ARBA" id="ARBA00022679"/>
    </source>
</evidence>
<keyword evidence="6 8" id="KW-1133">Transmembrane helix</keyword>
<organism evidence="10 11">
    <name type="scientific">Herbiconiux daphne</name>
    <dbReference type="NCBI Taxonomy" id="2970914"/>
    <lineage>
        <taxon>Bacteria</taxon>
        <taxon>Bacillati</taxon>
        <taxon>Actinomycetota</taxon>
        <taxon>Actinomycetes</taxon>
        <taxon>Micrococcales</taxon>
        <taxon>Microbacteriaceae</taxon>
        <taxon>Herbiconiux</taxon>
    </lineage>
</organism>
<feature type="transmembrane region" description="Helical" evidence="8">
    <location>
        <begin position="208"/>
        <end position="230"/>
    </location>
</feature>
<feature type="transmembrane region" description="Helical" evidence="8">
    <location>
        <begin position="337"/>
        <end position="358"/>
    </location>
</feature>
<evidence type="ECO:0000256" key="5">
    <source>
        <dbReference type="ARBA" id="ARBA00022692"/>
    </source>
</evidence>
<name>A0ABT2H6M1_9MICO</name>
<feature type="transmembrane region" description="Helical" evidence="8">
    <location>
        <begin position="122"/>
        <end position="145"/>
    </location>
</feature>
<evidence type="ECO:0000256" key="6">
    <source>
        <dbReference type="ARBA" id="ARBA00022989"/>
    </source>
</evidence>
<comment type="caution">
    <text evidence="10">The sequence shown here is derived from an EMBL/GenBank/DDBJ whole genome shotgun (WGS) entry which is preliminary data.</text>
</comment>
<reference evidence="10" key="1">
    <citation type="submission" date="2022-08" db="EMBL/GenBank/DDBJ databases">
        <authorList>
            <person name="Deng Y."/>
            <person name="Han X.-F."/>
            <person name="Zhang Y.-Q."/>
        </authorList>
    </citation>
    <scope>NUCLEOTIDE SEQUENCE</scope>
    <source>
        <strain evidence="10">CPCC 203386</strain>
    </source>
</reference>
<proteinExistence type="predicted"/>
<feature type="transmembrane region" description="Helical" evidence="8">
    <location>
        <begin position="288"/>
        <end position="305"/>
    </location>
</feature>
<dbReference type="Proteomes" id="UP001165586">
    <property type="component" value="Unassembled WGS sequence"/>
</dbReference>
<evidence type="ECO:0000256" key="8">
    <source>
        <dbReference type="SAM" id="Phobius"/>
    </source>
</evidence>
<dbReference type="PANTHER" id="PTHR33908:SF11">
    <property type="entry name" value="MEMBRANE PROTEIN"/>
    <property type="match status" value="1"/>
</dbReference>
<feature type="transmembrane region" description="Helical" evidence="8">
    <location>
        <begin position="165"/>
        <end position="196"/>
    </location>
</feature>
<keyword evidence="11" id="KW-1185">Reference proteome</keyword>
<evidence type="ECO:0000259" key="9">
    <source>
        <dbReference type="Pfam" id="PF13231"/>
    </source>
</evidence>